<organism evidence="2 3">
    <name type="scientific">Anopheles christyi</name>
    <dbReference type="NCBI Taxonomy" id="43041"/>
    <lineage>
        <taxon>Eukaryota</taxon>
        <taxon>Metazoa</taxon>
        <taxon>Ecdysozoa</taxon>
        <taxon>Arthropoda</taxon>
        <taxon>Hexapoda</taxon>
        <taxon>Insecta</taxon>
        <taxon>Pterygota</taxon>
        <taxon>Neoptera</taxon>
        <taxon>Endopterygota</taxon>
        <taxon>Diptera</taxon>
        <taxon>Nematocera</taxon>
        <taxon>Culicoidea</taxon>
        <taxon>Culicidae</taxon>
        <taxon>Anophelinae</taxon>
        <taxon>Anopheles</taxon>
    </lineage>
</organism>
<feature type="transmembrane region" description="Helical" evidence="1">
    <location>
        <begin position="101"/>
        <end position="120"/>
    </location>
</feature>
<dbReference type="AlphaFoldDB" id="A0A182KHX1"/>
<protein>
    <submittedName>
        <fullName evidence="2">Uncharacterized protein</fullName>
    </submittedName>
</protein>
<keyword evidence="1" id="KW-0472">Membrane</keyword>
<keyword evidence="3" id="KW-1185">Reference proteome</keyword>
<name>A0A182KHX1_9DIPT</name>
<keyword evidence="1" id="KW-0812">Transmembrane</keyword>
<dbReference type="Proteomes" id="UP000075881">
    <property type="component" value="Unassembled WGS sequence"/>
</dbReference>
<evidence type="ECO:0000313" key="3">
    <source>
        <dbReference type="Proteomes" id="UP000075881"/>
    </source>
</evidence>
<reference evidence="3" key="1">
    <citation type="submission" date="2013-03" db="EMBL/GenBank/DDBJ databases">
        <title>The Genome Sequence of Anopheles christyi ACHKN1017.</title>
        <authorList>
            <consortium name="The Broad Institute Genomics Platform"/>
            <person name="Neafsey D.E."/>
            <person name="Besansky N."/>
            <person name="Walker B."/>
            <person name="Young S.K."/>
            <person name="Zeng Q."/>
            <person name="Gargeya S."/>
            <person name="Fitzgerald M."/>
            <person name="Haas B."/>
            <person name="Abouelleil A."/>
            <person name="Allen A.W."/>
            <person name="Alvarado L."/>
            <person name="Arachchi H.M."/>
            <person name="Berlin A.M."/>
            <person name="Chapman S.B."/>
            <person name="Gainer-Dewar J."/>
            <person name="Goldberg J."/>
            <person name="Griggs A."/>
            <person name="Gujja S."/>
            <person name="Hansen M."/>
            <person name="Howarth C."/>
            <person name="Imamovic A."/>
            <person name="Ireland A."/>
            <person name="Larimer J."/>
            <person name="McCowan C."/>
            <person name="Murphy C."/>
            <person name="Pearson M."/>
            <person name="Poon T.W."/>
            <person name="Priest M."/>
            <person name="Roberts A."/>
            <person name="Saif S."/>
            <person name="Shea T."/>
            <person name="Sisk P."/>
            <person name="Sykes S."/>
            <person name="Wortman J."/>
            <person name="Nusbaum C."/>
            <person name="Birren B."/>
        </authorList>
    </citation>
    <scope>NUCLEOTIDE SEQUENCE [LARGE SCALE GENOMIC DNA]</scope>
    <source>
        <strain evidence="3">ACHKN1017</strain>
    </source>
</reference>
<accession>A0A182KHX1</accession>
<keyword evidence="1" id="KW-1133">Transmembrane helix</keyword>
<evidence type="ECO:0000256" key="1">
    <source>
        <dbReference type="SAM" id="Phobius"/>
    </source>
</evidence>
<dbReference type="VEuPathDB" id="VectorBase:ACHR014076"/>
<dbReference type="EnsemblMetazoa" id="ACHR014076-RA">
    <property type="protein sequence ID" value="ACHR014076-PA"/>
    <property type="gene ID" value="ACHR014076"/>
</dbReference>
<reference evidence="2" key="2">
    <citation type="submission" date="2020-05" db="UniProtKB">
        <authorList>
            <consortium name="EnsemblMetazoa"/>
        </authorList>
    </citation>
    <scope>IDENTIFICATION</scope>
    <source>
        <strain evidence="2">ACHKN1017</strain>
    </source>
</reference>
<evidence type="ECO:0000313" key="2">
    <source>
        <dbReference type="EnsemblMetazoa" id="ACHR014076-PA"/>
    </source>
</evidence>
<proteinExistence type="predicted"/>
<sequence>MIAGMAGGFWQRINFGFRMLIRVMSKPSACHIVLKMYFRMFGNSSSGNGFSSCIRIFGLVLISSKGGDCTYPMKSTEKSFSERLFTWYCIRGLRPMSPRTITHAFCTLLLSLIVSLISALPKSSKHFQLERGA</sequence>